<sequence length="837" mass="92877">MPTAAKAHPHKNVLDIRLAESVVFLRAGDATGRRRGVLADAPPGMVRGLLVLNLAKPTRITSIEIELVGRTTTAWPEGVGARRIEISEEHDIYSQSYVFFRAAHTPGHSFRRHLSVGPGLALEHEDEDQSEQSSIAQHENTPEERRGRSPAPRDSLQNQNWGHRRHMSVDQTHYQRSFVSHHDGAVPSIASPPYSPPYTPVDTPGYLSPTASISHRSPFTVHDESPARSLEDLRRALEAEQLNGYARSPRRSTSSILSPQDYADSRRVSFDEDREFQVGSSTHRSSPSQYRARDGRTPSRQRDVDGEETVRGRKNKRFTFASALFEAMKDRVRSRSPLVEQDHVHQTHSGYTTPPRGRTLDRTLPQLPEIDFPAHKEPSALGRMGEVLGFEVEDGREYGDGWKEFRKGVYTYPISFAIPASAPPSLSVDYGSVTWKLKAVVHRPGAFKTKMTASQDITVVATPGEDDTEDSESIIVERQWDSQMQYLIVISGRSFAIGGTMPISITFMPFTKMKVHRISVIVEERVDYWTGFKRIARSDPNNRITLLALRHPKKDGPAILPLLSDDPDVLRQSPLAEVVDSDLDLGEALSSYMGPGPWTIRKDLQLPKEGNVLHITNKNKQSNISVGHMLKIIFRVERGDDQALDPTTGKRKLFDIVVQTPVHILSHLCNPDYTALPPYSRLPDSSITSVITNRDAGLHVAPVLPLVADLGPSSITHRRSASATPLMHREVYPAPTPRPAHISRPGSFQRLTLDHSSHSHASTDIPASPITTVGSAPLSRRTSYHEHSTPELFERLIAGQESEEGEAPPSYEAVIESSVSESESGSRTPPLATVSEH</sequence>
<dbReference type="AlphaFoldDB" id="A0A4Q9NGD1"/>
<feature type="region of interest" description="Disordered" evidence="1">
    <location>
        <begin position="183"/>
        <end position="227"/>
    </location>
</feature>
<dbReference type="STRING" id="114155.A0A4Q9NGD1"/>
<dbReference type="Pfam" id="PF02752">
    <property type="entry name" value="Arrestin_C"/>
    <property type="match status" value="1"/>
</dbReference>
<feature type="compositionally biased region" description="Basic and acidic residues" evidence="1">
    <location>
        <begin position="783"/>
        <end position="794"/>
    </location>
</feature>
<accession>A0A4Q9NGD1</accession>
<feature type="compositionally biased region" description="Polar residues" evidence="1">
    <location>
        <begin position="278"/>
        <end position="289"/>
    </location>
</feature>
<dbReference type="Pfam" id="PF00339">
    <property type="entry name" value="Arrestin_N"/>
    <property type="match status" value="1"/>
</dbReference>
<feature type="compositionally biased region" description="Low complexity" evidence="1">
    <location>
        <begin position="810"/>
        <end position="826"/>
    </location>
</feature>
<dbReference type="InterPro" id="IPR050357">
    <property type="entry name" value="Arrestin_domain-protein"/>
</dbReference>
<evidence type="ECO:0000313" key="3">
    <source>
        <dbReference type="Proteomes" id="UP000292082"/>
    </source>
</evidence>
<dbReference type="InterPro" id="IPR011022">
    <property type="entry name" value="Arrestin_C-like"/>
</dbReference>
<feature type="region of interest" description="Disordered" evidence="1">
    <location>
        <begin position="122"/>
        <end position="163"/>
    </location>
</feature>
<evidence type="ECO:0000256" key="1">
    <source>
        <dbReference type="SAM" id="MobiDB-lite"/>
    </source>
</evidence>
<proteinExistence type="predicted"/>
<name>A0A4Q9NGD1_9APHY</name>
<feature type="region of interest" description="Disordered" evidence="1">
    <location>
        <begin position="334"/>
        <end position="358"/>
    </location>
</feature>
<dbReference type="SUPFAM" id="SSF81296">
    <property type="entry name" value="E set domains"/>
    <property type="match status" value="1"/>
</dbReference>
<evidence type="ECO:0000313" key="2">
    <source>
        <dbReference type="EMBL" id="TBU52924.1"/>
    </source>
</evidence>
<feature type="compositionally biased region" description="Basic and acidic residues" evidence="1">
    <location>
        <begin position="291"/>
        <end position="311"/>
    </location>
</feature>
<protein>
    <submittedName>
        <fullName evidence="2">Uncharacterized protein</fullName>
    </submittedName>
</protein>
<dbReference type="InterPro" id="IPR014752">
    <property type="entry name" value="Arrestin-like_C"/>
</dbReference>
<dbReference type="SMART" id="SM01017">
    <property type="entry name" value="Arrestin_C"/>
    <property type="match status" value="1"/>
</dbReference>
<feature type="region of interest" description="Disordered" evidence="1">
    <location>
        <begin position="241"/>
        <end position="311"/>
    </location>
</feature>
<gene>
    <name evidence="2" type="ORF">BD310DRAFT_186901</name>
</gene>
<dbReference type="GO" id="GO:0005886">
    <property type="term" value="C:plasma membrane"/>
    <property type="evidence" value="ECO:0007669"/>
    <property type="project" value="TreeGrafter"/>
</dbReference>
<dbReference type="GO" id="GO:0031625">
    <property type="term" value="F:ubiquitin protein ligase binding"/>
    <property type="evidence" value="ECO:0007669"/>
    <property type="project" value="TreeGrafter"/>
</dbReference>
<feature type="region of interest" description="Disordered" evidence="1">
    <location>
        <begin position="753"/>
        <end position="837"/>
    </location>
</feature>
<organism evidence="2 3">
    <name type="scientific">Dichomitus squalens</name>
    <dbReference type="NCBI Taxonomy" id="114155"/>
    <lineage>
        <taxon>Eukaryota</taxon>
        <taxon>Fungi</taxon>
        <taxon>Dikarya</taxon>
        <taxon>Basidiomycota</taxon>
        <taxon>Agaricomycotina</taxon>
        <taxon>Agaricomycetes</taxon>
        <taxon>Polyporales</taxon>
        <taxon>Polyporaceae</taxon>
        <taxon>Dichomitus</taxon>
    </lineage>
</organism>
<dbReference type="PANTHER" id="PTHR11188">
    <property type="entry name" value="ARRESTIN DOMAIN CONTAINING PROTEIN"/>
    <property type="match status" value="1"/>
</dbReference>
<dbReference type="GO" id="GO:0030674">
    <property type="term" value="F:protein-macromolecule adaptor activity"/>
    <property type="evidence" value="ECO:0007669"/>
    <property type="project" value="TreeGrafter"/>
</dbReference>
<dbReference type="InterPro" id="IPR014756">
    <property type="entry name" value="Ig_E-set"/>
</dbReference>
<reference evidence="2 3" key="1">
    <citation type="submission" date="2019-01" db="EMBL/GenBank/DDBJ databases">
        <title>Draft genome sequences of three monokaryotic isolates of the white-rot basidiomycete fungus Dichomitus squalens.</title>
        <authorList>
            <consortium name="DOE Joint Genome Institute"/>
            <person name="Lopez S.C."/>
            <person name="Andreopoulos B."/>
            <person name="Pangilinan J."/>
            <person name="Lipzen A."/>
            <person name="Riley R."/>
            <person name="Ahrendt S."/>
            <person name="Ng V."/>
            <person name="Barry K."/>
            <person name="Daum C."/>
            <person name="Grigoriev I.V."/>
            <person name="Hilden K.S."/>
            <person name="Makela M.R."/>
            <person name="de Vries R.P."/>
        </authorList>
    </citation>
    <scope>NUCLEOTIDE SEQUENCE [LARGE SCALE GENOMIC DNA]</scope>
    <source>
        <strain evidence="2 3">CBS 464.89</strain>
    </source>
</reference>
<dbReference type="InterPro" id="IPR011021">
    <property type="entry name" value="Arrestin-like_N"/>
</dbReference>
<dbReference type="Gene3D" id="2.60.40.640">
    <property type="match status" value="2"/>
</dbReference>
<dbReference type="Proteomes" id="UP000292082">
    <property type="component" value="Unassembled WGS sequence"/>
</dbReference>
<dbReference type="GO" id="GO:0005829">
    <property type="term" value="C:cytosol"/>
    <property type="evidence" value="ECO:0007669"/>
    <property type="project" value="TreeGrafter"/>
</dbReference>
<dbReference type="GO" id="GO:0070086">
    <property type="term" value="P:ubiquitin-dependent endocytosis"/>
    <property type="evidence" value="ECO:0007669"/>
    <property type="project" value="TreeGrafter"/>
</dbReference>
<dbReference type="PANTHER" id="PTHR11188:SF17">
    <property type="entry name" value="FI21816P1"/>
    <property type="match status" value="1"/>
</dbReference>
<dbReference type="EMBL" id="ML145231">
    <property type="protein sequence ID" value="TBU52924.1"/>
    <property type="molecule type" value="Genomic_DNA"/>
</dbReference>
<keyword evidence="3" id="KW-1185">Reference proteome</keyword>